<sequence length="406" mass="46824">LETHLLGMNIETVMTTFTQPNGHLQLHVARRLLYLLRLFPTAFTIRHVEDLLKAFTSFPEPSNLADVEADDLRVGEILLNAAAEMPLADDRFVVELIPFVAKWEAAVVFEVEADDLRVGEILLNAAAEMPLADDRFVVELIPFVAKWEAAVVFENPETWRYFLLRYLLRYPLEAYMVAHKEGQAFRDVLIENKNYLQRILQGESMVCVGVWAKSSVSLCVMELLAMKLILSIGNRHPNWATGEAKEIVTYVHALWKDLDFHKRYTRKDYLDEPRYEVPKLAALIMLRYFKSNTDRFDIIFDLCDAFANDYISAFTFLRLFIEKEIIPKYSLEWRQNALKRIVAKFEEDPSTAHSMNTVKVLQHIVIPSLHYAFERYNVDLVVGTPAKPADVDDNNLISLVCHKVLD</sequence>
<organism evidence="1">
    <name type="scientific">Gongylonema pulchrum</name>
    <dbReference type="NCBI Taxonomy" id="637853"/>
    <lineage>
        <taxon>Eukaryota</taxon>
        <taxon>Metazoa</taxon>
        <taxon>Ecdysozoa</taxon>
        <taxon>Nematoda</taxon>
        <taxon>Chromadorea</taxon>
        <taxon>Rhabditida</taxon>
        <taxon>Spirurina</taxon>
        <taxon>Spiruromorpha</taxon>
        <taxon>Spiruroidea</taxon>
        <taxon>Gongylonematidae</taxon>
        <taxon>Gongylonema</taxon>
    </lineage>
</organism>
<dbReference type="InterPro" id="IPR046805">
    <property type="entry name" value="Tra1_ring"/>
</dbReference>
<evidence type="ECO:0000313" key="1">
    <source>
        <dbReference type="WBParaSite" id="GPUH_0001292401-mRNA-1"/>
    </source>
</evidence>
<proteinExistence type="predicted"/>
<dbReference type="AlphaFoldDB" id="A0A183DW19"/>
<name>A0A183DW19_9BILA</name>
<dbReference type="Pfam" id="PF20206">
    <property type="entry name" value="Tra1_ring"/>
    <property type="match status" value="1"/>
</dbReference>
<protein>
    <submittedName>
        <fullName evidence="1">E3 ubiquitin-protein ligase listerin</fullName>
    </submittedName>
</protein>
<reference evidence="1" key="1">
    <citation type="submission" date="2016-06" db="UniProtKB">
        <authorList>
            <consortium name="WormBaseParasite"/>
        </authorList>
    </citation>
    <scope>IDENTIFICATION</scope>
</reference>
<accession>A0A183DW19</accession>
<dbReference type="WBParaSite" id="GPUH_0001292401-mRNA-1">
    <property type="protein sequence ID" value="GPUH_0001292401-mRNA-1"/>
    <property type="gene ID" value="GPUH_0001292401"/>
</dbReference>